<dbReference type="EMBL" id="BMQS01000014">
    <property type="protein sequence ID" value="GGT99322.1"/>
    <property type="molecule type" value="Genomic_DNA"/>
</dbReference>
<evidence type="ECO:0000313" key="6">
    <source>
        <dbReference type="Proteomes" id="UP000276741"/>
    </source>
</evidence>
<keyword evidence="2 3" id="KW-0687">Ribonucleoprotein</keyword>
<dbReference type="InterPro" id="IPR030838">
    <property type="entry name" value="Ribosomal_eS1_arc"/>
</dbReference>
<keyword evidence="1 3" id="KW-0689">Ribosomal protein</keyword>
<evidence type="ECO:0000313" key="5">
    <source>
        <dbReference type="EMBL" id="GGT99322.1"/>
    </source>
</evidence>
<dbReference type="GO" id="GO:0005840">
    <property type="term" value="C:ribosome"/>
    <property type="evidence" value="ECO:0007669"/>
    <property type="project" value="UniProtKB-KW"/>
</dbReference>
<dbReference type="GO" id="GO:0006412">
    <property type="term" value="P:translation"/>
    <property type="evidence" value="ECO:0007669"/>
    <property type="project" value="UniProtKB-UniRule"/>
</dbReference>
<dbReference type="SMART" id="SM01397">
    <property type="entry name" value="Ribosomal_S3Ae"/>
    <property type="match status" value="1"/>
</dbReference>
<reference evidence="4" key="3">
    <citation type="journal article" date="2019" name="BMC Res. Notes">
        <title>Complete genome sequence of the Sulfodiicoccus acidiphilus strain HS-1T, the first crenarchaeon that lacks polB3, isolated from an acidic hot spring in Ohwaku-dani, Hakone, Japan.</title>
        <authorList>
            <person name="Sakai H.D."/>
            <person name="Kurosawa N."/>
        </authorList>
    </citation>
    <scope>NUCLEOTIDE SEQUENCE</scope>
    <source>
        <strain evidence="4">HS-1</strain>
    </source>
</reference>
<evidence type="ECO:0000256" key="1">
    <source>
        <dbReference type="ARBA" id="ARBA00022980"/>
    </source>
</evidence>
<protein>
    <recommendedName>
        <fullName evidence="3">Small ribosomal subunit protein eS1</fullName>
    </recommendedName>
</protein>
<evidence type="ECO:0000256" key="3">
    <source>
        <dbReference type="HAMAP-Rule" id="MF_00359"/>
    </source>
</evidence>
<dbReference type="Proteomes" id="UP000276741">
    <property type="component" value="Chromosome"/>
</dbReference>
<evidence type="ECO:0000313" key="4">
    <source>
        <dbReference type="EMBL" id="BBD71809.1"/>
    </source>
</evidence>
<proteinExistence type="inferred from homology"/>
<sequence length="198" mass="22826">MGKMPQKATSVKDKWRAKRWYPIFAPRIFGEVQLGVTPAYSAEMALGRKVETTLYELSGDTSMIHVHLYFKAAKNNGERLDTMFVGHEMSRDYIRSLIRRKSSKVNVIVDVTTKDGYTMRLKGLALTTYRCHRSQRTALRNIMSEVLKKKAQESSFDQFIQDVVFGKLSNDLFEVGKKIYPLRKVEIEKSKVLRLPAQ</sequence>
<accession>A0A348B0V7</accession>
<dbReference type="GO" id="GO:1990904">
    <property type="term" value="C:ribonucleoprotein complex"/>
    <property type="evidence" value="ECO:0007669"/>
    <property type="project" value="UniProtKB-KW"/>
</dbReference>
<comment type="similarity">
    <text evidence="3">Belongs to the eukaryotic ribosomal protein eS1 family.</text>
</comment>
<dbReference type="Proteomes" id="UP000616143">
    <property type="component" value="Unassembled WGS sequence"/>
</dbReference>
<dbReference type="AlphaFoldDB" id="A0A348B0V7"/>
<dbReference type="HAMAP" id="MF_00359">
    <property type="entry name" value="Ribosomal_eS1"/>
    <property type="match status" value="1"/>
</dbReference>
<dbReference type="GO" id="GO:0003735">
    <property type="term" value="F:structural constituent of ribosome"/>
    <property type="evidence" value="ECO:0007669"/>
    <property type="project" value="InterPro"/>
</dbReference>
<reference evidence="5" key="4">
    <citation type="submission" date="2020-09" db="EMBL/GenBank/DDBJ databases">
        <authorList>
            <person name="Sun Q."/>
            <person name="Ohkuma M."/>
        </authorList>
    </citation>
    <scope>NUCLEOTIDE SEQUENCE</scope>
    <source>
        <strain evidence="5">JCM 31740</strain>
    </source>
</reference>
<gene>
    <name evidence="3" type="primary">rps3ae</name>
    <name evidence="5" type="ORF">GCM10007116_15910</name>
    <name evidence="4" type="ORF">HS1genome_0198</name>
</gene>
<reference evidence="6" key="2">
    <citation type="submission" date="2018-04" db="EMBL/GenBank/DDBJ databases">
        <title>Complete genome sequence of Sulfodiicoccus acidiphilus strain HS-1.</title>
        <authorList>
            <person name="Sakai H.D."/>
            <person name="Kurosawa N."/>
        </authorList>
    </citation>
    <scope>NUCLEOTIDE SEQUENCE [LARGE SCALE GENOMIC DNA]</scope>
    <source>
        <strain evidence="6">HS-1</strain>
    </source>
</reference>
<reference evidence="5" key="1">
    <citation type="journal article" date="2014" name="Int. J. Syst. Evol. Microbiol.">
        <title>Complete genome sequence of Corynebacterium casei LMG S-19264T (=DSM 44701T), isolated from a smear-ripened cheese.</title>
        <authorList>
            <consortium name="US DOE Joint Genome Institute (JGI-PGF)"/>
            <person name="Walter F."/>
            <person name="Albersmeier A."/>
            <person name="Kalinowski J."/>
            <person name="Ruckert C."/>
        </authorList>
    </citation>
    <scope>NUCLEOTIDE SEQUENCE</scope>
    <source>
        <strain evidence="5">JCM 31740</strain>
    </source>
</reference>
<dbReference type="EMBL" id="AP018553">
    <property type="protein sequence ID" value="BBD71809.1"/>
    <property type="molecule type" value="Genomic_DNA"/>
</dbReference>
<dbReference type="NCBIfam" id="NF003142">
    <property type="entry name" value="PRK04057.1"/>
    <property type="match status" value="1"/>
</dbReference>
<keyword evidence="6" id="KW-1185">Reference proteome</keyword>
<evidence type="ECO:0000256" key="2">
    <source>
        <dbReference type="ARBA" id="ARBA00023274"/>
    </source>
</evidence>
<dbReference type="Pfam" id="PF01015">
    <property type="entry name" value="Ribosomal_S3Ae"/>
    <property type="match status" value="1"/>
</dbReference>
<organism evidence="4 6">
    <name type="scientific">Sulfodiicoccus acidiphilus</name>
    <dbReference type="NCBI Taxonomy" id="1670455"/>
    <lineage>
        <taxon>Archaea</taxon>
        <taxon>Thermoproteota</taxon>
        <taxon>Thermoprotei</taxon>
        <taxon>Sulfolobales</taxon>
        <taxon>Sulfolobaceae</taxon>
        <taxon>Sulfodiicoccus</taxon>
    </lineage>
</organism>
<dbReference type="KEGG" id="sacd:HS1genome_0198"/>
<dbReference type="PANTHER" id="PTHR11830">
    <property type="entry name" value="40S RIBOSOMAL PROTEIN S3A"/>
    <property type="match status" value="1"/>
</dbReference>
<dbReference type="InterPro" id="IPR001593">
    <property type="entry name" value="Ribosomal_eS1"/>
</dbReference>
<name>A0A348B0V7_9CREN</name>